<accession>A0ABM8AJN3</accession>
<dbReference type="InterPro" id="IPR000014">
    <property type="entry name" value="PAS"/>
</dbReference>
<evidence type="ECO:0000259" key="9">
    <source>
        <dbReference type="PROSITE" id="PS50113"/>
    </source>
</evidence>
<feature type="domain" description="Histidine kinase" evidence="7">
    <location>
        <begin position="297"/>
        <end position="508"/>
    </location>
</feature>
<keyword evidence="6" id="KW-0472">Membrane</keyword>
<dbReference type="InterPro" id="IPR003594">
    <property type="entry name" value="HATPase_dom"/>
</dbReference>
<comment type="catalytic activity">
    <reaction evidence="1">
        <text>ATP + protein L-histidine = ADP + protein N-phospho-L-histidine.</text>
        <dbReference type="EC" id="2.7.13.3"/>
    </reaction>
</comment>
<dbReference type="SUPFAM" id="SSF55785">
    <property type="entry name" value="PYP-like sensor domain (PAS domain)"/>
    <property type="match status" value="2"/>
</dbReference>
<dbReference type="PROSITE" id="PS50112">
    <property type="entry name" value="PAS"/>
    <property type="match status" value="1"/>
</dbReference>
<dbReference type="InterPro" id="IPR003661">
    <property type="entry name" value="HisK_dim/P_dom"/>
</dbReference>
<evidence type="ECO:0000259" key="8">
    <source>
        <dbReference type="PROSITE" id="PS50112"/>
    </source>
</evidence>
<evidence type="ECO:0000256" key="3">
    <source>
        <dbReference type="ARBA" id="ARBA00022553"/>
    </source>
</evidence>
<name>A0ABM8AJN3_9DEIO</name>
<dbReference type="InterPro" id="IPR050351">
    <property type="entry name" value="BphY/WalK/GraS-like"/>
</dbReference>
<organism evidence="10 11">
    <name type="scientific">Deinococcus aetherius</name>
    <dbReference type="NCBI Taxonomy" id="200252"/>
    <lineage>
        <taxon>Bacteria</taxon>
        <taxon>Thermotogati</taxon>
        <taxon>Deinococcota</taxon>
        <taxon>Deinococci</taxon>
        <taxon>Deinococcales</taxon>
        <taxon>Deinococcaceae</taxon>
        <taxon>Deinococcus</taxon>
    </lineage>
</organism>
<evidence type="ECO:0000256" key="1">
    <source>
        <dbReference type="ARBA" id="ARBA00000085"/>
    </source>
</evidence>
<proteinExistence type="predicted"/>
<dbReference type="PRINTS" id="PR00344">
    <property type="entry name" value="BCTRLSENSOR"/>
</dbReference>
<dbReference type="InterPro" id="IPR035965">
    <property type="entry name" value="PAS-like_dom_sf"/>
</dbReference>
<dbReference type="CDD" id="cd00130">
    <property type="entry name" value="PAS"/>
    <property type="match status" value="1"/>
</dbReference>
<keyword evidence="4" id="KW-0808">Transferase</keyword>
<keyword evidence="11" id="KW-1185">Reference proteome</keyword>
<gene>
    <name evidence="10" type="ORF">DAETH_39930</name>
</gene>
<keyword evidence="5" id="KW-0418">Kinase</keyword>
<dbReference type="Gene3D" id="3.30.450.20">
    <property type="entry name" value="PAS domain"/>
    <property type="match status" value="2"/>
</dbReference>
<dbReference type="SMART" id="SM00091">
    <property type="entry name" value="PAS"/>
    <property type="match status" value="1"/>
</dbReference>
<dbReference type="PROSITE" id="PS50113">
    <property type="entry name" value="PAC"/>
    <property type="match status" value="1"/>
</dbReference>
<dbReference type="Pfam" id="PF08448">
    <property type="entry name" value="PAS_4"/>
    <property type="match status" value="1"/>
</dbReference>
<dbReference type="Pfam" id="PF13426">
    <property type="entry name" value="PAS_9"/>
    <property type="match status" value="1"/>
</dbReference>
<dbReference type="PANTHER" id="PTHR42878">
    <property type="entry name" value="TWO-COMPONENT HISTIDINE KINASE"/>
    <property type="match status" value="1"/>
</dbReference>
<dbReference type="RefSeq" id="WP_264778387.1">
    <property type="nucleotide sequence ID" value="NZ_AP026562.1"/>
</dbReference>
<dbReference type="NCBIfam" id="TIGR00229">
    <property type="entry name" value="sensory_box"/>
    <property type="match status" value="1"/>
</dbReference>
<dbReference type="InterPro" id="IPR036890">
    <property type="entry name" value="HATPase_C_sf"/>
</dbReference>
<dbReference type="SUPFAM" id="SSF47384">
    <property type="entry name" value="Homodimeric domain of signal transducing histidine kinase"/>
    <property type="match status" value="1"/>
</dbReference>
<dbReference type="InterPro" id="IPR036097">
    <property type="entry name" value="HisK_dim/P_sf"/>
</dbReference>
<evidence type="ECO:0000256" key="5">
    <source>
        <dbReference type="ARBA" id="ARBA00022777"/>
    </source>
</evidence>
<dbReference type="Proteomes" id="UP001064971">
    <property type="component" value="Plasmid pDAETH-2"/>
</dbReference>
<dbReference type="InterPro" id="IPR001610">
    <property type="entry name" value="PAC"/>
</dbReference>
<dbReference type="InterPro" id="IPR000700">
    <property type="entry name" value="PAS-assoc_C"/>
</dbReference>
<dbReference type="InterPro" id="IPR004358">
    <property type="entry name" value="Sig_transdc_His_kin-like_C"/>
</dbReference>
<evidence type="ECO:0000313" key="10">
    <source>
        <dbReference type="EMBL" id="BDP44024.1"/>
    </source>
</evidence>
<dbReference type="CDD" id="cd00082">
    <property type="entry name" value="HisKA"/>
    <property type="match status" value="1"/>
</dbReference>
<evidence type="ECO:0000256" key="4">
    <source>
        <dbReference type="ARBA" id="ARBA00022679"/>
    </source>
</evidence>
<feature type="domain" description="PAS" evidence="8">
    <location>
        <begin position="143"/>
        <end position="199"/>
    </location>
</feature>
<dbReference type="InterPro" id="IPR013656">
    <property type="entry name" value="PAS_4"/>
</dbReference>
<dbReference type="Pfam" id="PF02518">
    <property type="entry name" value="HATPase_c"/>
    <property type="match status" value="1"/>
</dbReference>
<keyword evidence="3" id="KW-0597">Phosphoprotein</keyword>
<evidence type="ECO:0000313" key="11">
    <source>
        <dbReference type="Proteomes" id="UP001064971"/>
    </source>
</evidence>
<keyword evidence="10" id="KW-0614">Plasmid</keyword>
<dbReference type="SMART" id="SM00388">
    <property type="entry name" value="HisKA"/>
    <property type="match status" value="1"/>
</dbReference>
<evidence type="ECO:0000256" key="6">
    <source>
        <dbReference type="ARBA" id="ARBA00023136"/>
    </source>
</evidence>
<dbReference type="SMART" id="SM00387">
    <property type="entry name" value="HATPase_c"/>
    <property type="match status" value="1"/>
</dbReference>
<dbReference type="Gene3D" id="3.30.565.10">
    <property type="entry name" value="Histidine kinase-like ATPase, C-terminal domain"/>
    <property type="match status" value="1"/>
</dbReference>
<dbReference type="SMART" id="SM00086">
    <property type="entry name" value="PAC"/>
    <property type="match status" value="2"/>
</dbReference>
<dbReference type="InterPro" id="IPR005467">
    <property type="entry name" value="His_kinase_dom"/>
</dbReference>
<dbReference type="PROSITE" id="PS50109">
    <property type="entry name" value="HIS_KIN"/>
    <property type="match status" value="1"/>
</dbReference>
<sequence length="513" mass="55825">MNPAISTAPPPFQPTIDALSAHVAVVDSGGWIVAVNRAWRQFCEDNGGAAGSCGVGSNYLAVCGGEGGGEGEACAMTLGLLAVLRGEVPEFVLAYPCHSPREQRWFRARVTPVRAEGGHVTHAVVAHENITERELGLLALQESEARFRALADVTPIGMAVGTLDGELEYVNEAFLRLVGVERAAYAGGRINWLDLTPPEWRHTDRLAAAQVAERGVSRPYEKEYRRPDGTRVPVLLALAGYGVGGRERLCGYMLDLTDRKRAEAELRDLNTRLEALVEQRTGELMDLNLELQAYAEAVTRQLRAPVARVLNFARLLRAGLDASLGERQRLHFGHLHSEAERVAGLLEDLREFTARPAPPPHGEVPLAVLVAQVRSDLLPLTRGRRVEWRVGELPTVRGDPLRLRQAVTHLLTNALKFTRGREQALIEVGARREAGEWVVLVRDNGVGFDSAHAGELFRVFARLHPEMEGTGVGLANVRRVIQQHGGRVGAHAEPGAGATFWVTFPCAPGEGAP</sequence>
<evidence type="ECO:0000256" key="2">
    <source>
        <dbReference type="ARBA" id="ARBA00012438"/>
    </source>
</evidence>
<dbReference type="PANTHER" id="PTHR42878:SF15">
    <property type="entry name" value="BACTERIOPHYTOCHROME"/>
    <property type="match status" value="1"/>
</dbReference>
<dbReference type="EMBL" id="AP026562">
    <property type="protein sequence ID" value="BDP44024.1"/>
    <property type="molecule type" value="Genomic_DNA"/>
</dbReference>
<feature type="domain" description="PAC" evidence="9">
    <location>
        <begin position="218"/>
        <end position="268"/>
    </location>
</feature>
<geneLocation type="plasmid" evidence="10 11">
    <name>pDAETH-2</name>
</geneLocation>
<dbReference type="EC" id="2.7.13.3" evidence="2"/>
<reference evidence="10" key="1">
    <citation type="submission" date="2022-07" db="EMBL/GenBank/DDBJ databases">
        <title>Complete Genome Sequence of the Radioresistant Bacterium Deinococcus aetherius ST0316, Isolated from the Air Dust collected in Lower Stratosphere above Japan.</title>
        <authorList>
            <person name="Satoh K."/>
            <person name="Hagiwara K."/>
            <person name="Katsumata K."/>
            <person name="Kubo A."/>
            <person name="Yokobori S."/>
            <person name="Yamagishi A."/>
            <person name="Oono Y."/>
            <person name="Narumi I."/>
        </authorList>
    </citation>
    <scope>NUCLEOTIDE SEQUENCE</scope>
    <source>
        <strain evidence="10">ST0316</strain>
        <plasmid evidence="10">pDAETH-2</plasmid>
    </source>
</reference>
<protein>
    <recommendedName>
        <fullName evidence="2">histidine kinase</fullName>
        <ecNumber evidence="2">2.7.13.3</ecNumber>
    </recommendedName>
</protein>
<dbReference type="SUPFAM" id="SSF55874">
    <property type="entry name" value="ATPase domain of HSP90 chaperone/DNA topoisomerase II/histidine kinase"/>
    <property type="match status" value="1"/>
</dbReference>
<evidence type="ECO:0000259" key="7">
    <source>
        <dbReference type="PROSITE" id="PS50109"/>
    </source>
</evidence>